<organism evidence="8 9">
    <name type="scientific">Paludibacter propionicigenes (strain DSM 17365 / JCM 13257 / WB4)</name>
    <dbReference type="NCBI Taxonomy" id="694427"/>
    <lineage>
        <taxon>Bacteria</taxon>
        <taxon>Pseudomonadati</taxon>
        <taxon>Bacteroidota</taxon>
        <taxon>Bacteroidia</taxon>
        <taxon>Bacteroidales</taxon>
        <taxon>Paludibacteraceae</taxon>
        <taxon>Paludibacter</taxon>
    </lineage>
</organism>
<proteinExistence type="inferred from homology"/>
<comment type="function">
    <text evidence="5 6">Cell division protein that is involved in the assembly of the Z ring. May serve as a membrane anchor for the Z ring.</text>
</comment>
<dbReference type="Pfam" id="PF14450">
    <property type="entry name" value="FtsA"/>
    <property type="match status" value="1"/>
</dbReference>
<protein>
    <recommendedName>
        <fullName evidence="5 6">Cell division protein FtsA</fullName>
    </recommendedName>
</protein>
<dbReference type="Proteomes" id="UP000008718">
    <property type="component" value="Chromosome"/>
</dbReference>
<name>E4T4J8_PALPW</name>
<comment type="similarity">
    <text evidence="5 6">Belongs to the FtsA/MreB family.</text>
</comment>
<dbReference type="InterPro" id="IPR020823">
    <property type="entry name" value="Cell_div_FtsA"/>
</dbReference>
<dbReference type="SMART" id="SM00842">
    <property type="entry name" value="FtsA"/>
    <property type="match status" value="1"/>
</dbReference>
<gene>
    <name evidence="5" type="primary">ftsA</name>
    <name evidence="8" type="ordered locus">Palpr_1496</name>
</gene>
<accession>E4T4J8</accession>
<dbReference type="eggNOG" id="COG0849">
    <property type="taxonomic scope" value="Bacteria"/>
</dbReference>
<dbReference type="EMBL" id="CP002345">
    <property type="protein sequence ID" value="ADQ79642.1"/>
    <property type="molecule type" value="Genomic_DNA"/>
</dbReference>
<keyword evidence="9" id="KW-1185">Reference proteome</keyword>
<dbReference type="GO" id="GO:0032153">
    <property type="term" value="C:cell division site"/>
    <property type="evidence" value="ECO:0007669"/>
    <property type="project" value="UniProtKB-UniRule"/>
</dbReference>
<dbReference type="HAMAP" id="MF_02033">
    <property type="entry name" value="FtsA"/>
    <property type="match status" value="1"/>
</dbReference>
<evidence type="ECO:0000256" key="4">
    <source>
        <dbReference type="ARBA" id="ARBA00023306"/>
    </source>
</evidence>
<dbReference type="PIRSF" id="PIRSF003101">
    <property type="entry name" value="FtsA"/>
    <property type="match status" value="1"/>
</dbReference>
<dbReference type="Gene3D" id="3.30.420.40">
    <property type="match status" value="1"/>
</dbReference>
<evidence type="ECO:0000313" key="8">
    <source>
        <dbReference type="EMBL" id="ADQ79642.1"/>
    </source>
</evidence>
<dbReference type="GO" id="GO:0043093">
    <property type="term" value="P:FtsZ-dependent cytokinesis"/>
    <property type="evidence" value="ECO:0007669"/>
    <property type="project" value="UniProtKB-UniRule"/>
</dbReference>
<dbReference type="Pfam" id="PF02491">
    <property type="entry name" value="SHS2_FTSA"/>
    <property type="match status" value="1"/>
</dbReference>
<evidence type="ECO:0000259" key="7">
    <source>
        <dbReference type="SMART" id="SM00842"/>
    </source>
</evidence>
<evidence type="ECO:0000256" key="6">
    <source>
        <dbReference type="PIRNR" id="PIRNR003101"/>
    </source>
</evidence>
<dbReference type="STRING" id="694427.Palpr_1496"/>
<sequence>MTSNKLIAIDFGSANISAMAAEILDNGAVKILSEESKISDDVRWGIVEKPSGASFKVSELLKLLKNSAKMPDISQVSVSVGAKTMKLAPASVSRFVGKSNVITEDLLTEMMNECERKSQRPDITVFDVIPVSYVLDGEMMDDPVGQTAAQITASYNVVFGSSVIKSELERCFDRTGIVLEYSPLAVESLSTVVLEEQEREDGCALINFGATTTTLAVYQNDILQNLLVVPLGAKNITKDIQELGINETNAERLKCLKGSALESLVDEPVYIQINAVEETDPSVKISTKFLATIIEARLEEITQPIFDALDNLPFALEAGIVITGGGAKLNGLIEFIAEKTGIYPRFGGHSEWLADNTPEKYHDPKYAQLIGTILLTNEYRKAHPVEVAVSTPAKEPKIPRKKLRDKIADGFINFFNDDNKLN</sequence>
<evidence type="ECO:0000256" key="5">
    <source>
        <dbReference type="HAMAP-Rule" id="MF_02033"/>
    </source>
</evidence>
<keyword evidence="4 5" id="KW-0131">Cell cycle</keyword>
<reference evidence="8 9" key="2">
    <citation type="journal article" date="2011" name="Stand. Genomic Sci.">
        <title>Complete genome sequence of Paludibacter propionicigenes type strain (WB4).</title>
        <authorList>
            <person name="Gronow S."/>
            <person name="Munk C."/>
            <person name="Lapidus A."/>
            <person name="Nolan M."/>
            <person name="Lucas S."/>
            <person name="Hammon N."/>
            <person name="Deshpande S."/>
            <person name="Cheng J.F."/>
            <person name="Tapia R."/>
            <person name="Han C."/>
            <person name="Goodwin L."/>
            <person name="Pitluck S."/>
            <person name="Liolios K."/>
            <person name="Ivanova N."/>
            <person name="Mavromatis K."/>
            <person name="Mikhailova N."/>
            <person name="Pati A."/>
            <person name="Chen A."/>
            <person name="Palaniappan K."/>
            <person name="Land M."/>
            <person name="Hauser L."/>
            <person name="Chang Y.J."/>
            <person name="Jeffries C.D."/>
            <person name="Brambilla E."/>
            <person name="Rohde M."/>
            <person name="Goker M."/>
            <person name="Detter J.C."/>
            <person name="Woyke T."/>
            <person name="Bristow J."/>
            <person name="Eisen J.A."/>
            <person name="Markowitz V."/>
            <person name="Hugenholtz P."/>
            <person name="Kyrpides N.C."/>
            <person name="Klenk H.P."/>
        </authorList>
    </citation>
    <scope>NUCLEOTIDE SEQUENCE [LARGE SCALE GENOMIC DNA]</scope>
    <source>
        <strain evidence="9">DSM 17365 / JCM 13257 / WB4</strain>
    </source>
</reference>
<dbReference type="InterPro" id="IPR043129">
    <property type="entry name" value="ATPase_NBD"/>
</dbReference>
<dbReference type="PANTHER" id="PTHR32432:SF4">
    <property type="entry name" value="CELL DIVISION PROTEIN FTSA"/>
    <property type="match status" value="1"/>
</dbReference>
<dbReference type="AlphaFoldDB" id="E4T4J8"/>
<dbReference type="SUPFAM" id="SSF53067">
    <property type="entry name" value="Actin-like ATPase domain"/>
    <property type="match status" value="2"/>
</dbReference>
<keyword evidence="1 5" id="KW-1003">Cell membrane</keyword>
<dbReference type="RefSeq" id="WP_013445011.1">
    <property type="nucleotide sequence ID" value="NC_014734.1"/>
</dbReference>
<evidence type="ECO:0000256" key="2">
    <source>
        <dbReference type="ARBA" id="ARBA00022618"/>
    </source>
</evidence>
<comment type="subcellular location">
    <subcellularLocation>
        <location evidence="5">Cell inner membrane</location>
        <topology evidence="5">Peripheral membrane protein</topology>
        <orientation evidence="5">Cytoplasmic side</orientation>
    </subcellularLocation>
    <text evidence="5">Localizes to the Z ring in an FtsZ-dependent manner. Targeted to the membrane through a conserved C-terminal amphipathic helix.</text>
</comment>
<keyword evidence="2 5" id="KW-0132">Cell division</keyword>
<dbReference type="Gene3D" id="3.30.1490.110">
    <property type="match status" value="1"/>
</dbReference>
<dbReference type="PANTHER" id="PTHR32432">
    <property type="entry name" value="CELL DIVISION PROTEIN FTSA-RELATED"/>
    <property type="match status" value="1"/>
</dbReference>
<keyword evidence="5" id="KW-0997">Cell inner membrane</keyword>
<dbReference type="NCBIfam" id="TIGR01174">
    <property type="entry name" value="ftsA"/>
    <property type="match status" value="1"/>
</dbReference>
<evidence type="ECO:0000256" key="3">
    <source>
        <dbReference type="ARBA" id="ARBA00023136"/>
    </source>
</evidence>
<dbReference type="InterPro" id="IPR003494">
    <property type="entry name" value="SHS2_FtsA"/>
</dbReference>
<dbReference type="KEGG" id="ppn:Palpr_1496"/>
<reference key="1">
    <citation type="submission" date="2010-11" db="EMBL/GenBank/DDBJ databases">
        <title>The complete genome of Paludibacter propionicigenes DSM 17365.</title>
        <authorList>
            <consortium name="US DOE Joint Genome Institute (JGI-PGF)"/>
            <person name="Lucas S."/>
            <person name="Copeland A."/>
            <person name="Lapidus A."/>
            <person name="Bruce D."/>
            <person name="Goodwin L."/>
            <person name="Pitluck S."/>
            <person name="Kyrpides N."/>
            <person name="Mavromatis K."/>
            <person name="Ivanova N."/>
            <person name="Munk A.C."/>
            <person name="Brettin T."/>
            <person name="Detter J.C."/>
            <person name="Han C."/>
            <person name="Tapia R."/>
            <person name="Land M."/>
            <person name="Hauser L."/>
            <person name="Markowitz V."/>
            <person name="Cheng J.-F."/>
            <person name="Hugenholtz P."/>
            <person name="Woyke T."/>
            <person name="Wu D."/>
            <person name="Gronow S."/>
            <person name="Wellnitz S."/>
            <person name="Brambilla E."/>
            <person name="Klenk H.-P."/>
            <person name="Eisen J.A."/>
        </authorList>
    </citation>
    <scope>NUCLEOTIDE SEQUENCE</scope>
    <source>
        <strain>WB4</strain>
    </source>
</reference>
<evidence type="ECO:0000256" key="1">
    <source>
        <dbReference type="ARBA" id="ARBA00022475"/>
    </source>
</evidence>
<dbReference type="GO" id="GO:0009898">
    <property type="term" value="C:cytoplasmic side of plasma membrane"/>
    <property type="evidence" value="ECO:0007669"/>
    <property type="project" value="UniProtKB-UniRule"/>
</dbReference>
<dbReference type="OrthoDB" id="9768127at2"/>
<evidence type="ECO:0000313" key="9">
    <source>
        <dbReference type="Proteomes" id="UP000008718"/>
    </source>
</evidence>
<feature type="domain" description="SHS2" evidence="7">
    <location>
        <begin position="6"/>
        <end position="191"/>
    </location>
</feature>
<dbReference type="HOGENOM" id="CLU_037850_3_0_10"/>
<dbReference type="InterPro" id="IPR050696">
    <property type="entry name" value="FtsA/MreB"/>
</dbReference>
<keyword evidence="3 5" id="KW-0472">Membrane</keyword>
<comment type="subunit">
    <text evidence="5">Self-interacts. Interacts with FtsZ.</text>
</comment>